<dbReference type="Pfam" id="PF02517">
    <property type="entry name" value="Rce1-like"/>
    <property type="match status" value="1"/>
</dbReference>
<keyword evidence="4" id="KW-1185">Reference proteome</keyword>
<feature type="transmembrane region" description="Helical" evidence="1">
    <location>
        <begin position="109"/>
        <end position="129"/>
    </location>
</feature>
<dbReference type="PANTHER" id="PTHR43592">
    <property type="entry name" value="CAAX AMINO TERMINAL PROTEASE"/>
    <property type="match status" value="1"/>
</dbReference>
<evidence type="ECO:0000313" key="4">
    <source>
        <dbReference type="Proteomes" id="UP000605013"/>
    </source>
</evidence>
<dbReference type="EMBL" id="JAEMEF010000020">
    <property type="protein sequence ID" value="MBL7561212.1"/>
    <property type="molecule type" value="Genomic_DNA"/>
</dbReference>
<reference evidence="3 4" key="1">
    <citation type="submission" date="2020-12" db="EMBL/GenBank/DDBJ databases">
        <title>Olleya sediminilitoris sp. nov., isolated from a tidal flat.</title>
        <authorList>
            <person name="Park S."/>
            <person name="Yoon J.-H."/>
        </authorList>
    </citation>
    <scope>NUCLEOTIDE SEQUENCE [LARGE SCALE GENOMIC DNA]</scope>
    <source>
        <strain evidence="3 4">YSTF-M6</strain>
    </source>
</reference>
<dbReference type="RefSeq" id="WP_203001709.1">
    <property type="nucleotide sequence ID" value="NZ_JAEMEF010000020.1"/>
</dbReference>
<dbReference type="GO" id="GO:0008237">
    <property type="term" value="F:metallopeptidase activity"/>
    <property type="evidence" value="ECO:0007669"/>
    <property type="project" value="UniProtKB-KW"/>
</dbReference>
<feature type="transmembrane region" description="Helical" evidence="1">
    <location>
        <begin position="68"/>
        <end position="89"/>
    </location>
</feature>
<feature type="domain" description="CAAX prenyl protease 2/Lysostaphin resistance protein A-like" evidence="2">
    <location>
        <begin position="108"/>
        <end position="192"/>
    </location>
</feature>
<keyword evidence="3" id="KW-0482">Metalloprotease</keyword>
<keyword evidence="1" id="KW-0472">Membrane</keyword>
<evidence type="ECO:0000313" key="3">
    <source>
        <dbReference type="EMBL" id="MBL7561212.1"/>
    </source>
</evidence>
<dbReference type="PANTHER" id="PTHR43592:SF15">
    <property type="entry name" value="CAAX AMINO TERMINAL PROTEASE FAMILY PROTEIN"/>
    <property type="match status" value="1"/>
</dbReference>
<keyword evidence="3" id="KW-0378">Hydrolase</keyword>
<feature type="transmembrane region" description="Helical" evidence="1">
    <location>
        <begin position="29"/>
        <end position="48"/>
    </location>
</feature>
<feature type="transmembrane region" description="Helical" evidence="1">
    <location>
        <begin position="5"/>
        <end position="23"/>
    </location>
</feature>
<evidence type="ECO:0000259" key="2">
    <source>
        <dbReference type="Pfam" id="PF02517"/>
    </source>
</evidence>
<dbReference type="InterPro" id="IPR003675">
    <property type="entry name" value="Rce1/LyrA-like_dom"/>
</dbReference>
<sequence>MTKNIYLILLLFTSILLVGFYFTSELNNFWIAHFSHLGIMLVAGLLIIGIDKGKLPNKEKKSIEINQIVGIIIGIVGLIGVSNFIPVLATKLAGIEMTGFLKTSELNRVFVVLLSITLFEEILFRRILAHKIKNTLGFKKAIWISALIFAIAHIYTETGLLSAFIAGAIFAYIYLKTNNIYLSIIAHLFYNLTTYFLIPIFIANFDGINKYSIIVSTILIGLGLIYGMIRILNKKPAGNTVYN</sequence>
<organism evidence="3 4">
    <name type="scientific">Olleya sediminilitoris</name>
    <dbReference type="NCBI Taxonomy" id="2795739"/>
    <lineage>
        <taxon>Bacteria</taxon>
        <taxon>Pseudomonadati</taxon>
        <taxon>Bacteroidota</taxon>
        <taxon>Flavobacteriia</taxon>
        <taxon>Flavobacteriales</taxon>
        <taxon>Flavobacteriaceae</taxon>
    </lineage>
</organism>
<feature type="transmembrane region" description="Helical" evidence="1">
    <location>
        <begin position="213"/>
        <end position="232"/>
    </location>
</feature>
<proteinExistence type="predicted"/>
<feature type="transmembrane region" description="Helical" evidence="1">
    <location>
        <begin position="180"/>
        <end position="201"/>
    </location>
</feature>
<protein>
    <submittedName>
        <fullName evidence="3">CPBP family intramembrane metalloprotease</fullName>
    </submittedName>
</protein>
<keyword evidence="1" id="KW-0812">Transmembrane</keyword>
<keyword evidence="1" id="KW-1133">Transmembrane helix</keyword>
<name>A0ABS1WQ27_9FLAO</name>
<evidence type="ECO:0000256" key="1">
    <source>
        <dbReference type="SAM" id="Phobius"/>
    </source>
</evidence>
<gene>
    <name evidence="3" type="ORF">JAO71_15545</name>
</gene>
<feature type="transmembrane region" description="Helical" evidence="1">
    <location>
        <begin position="141"/>
        <end position="174"/>
    </location>
</feature>
<dbReference type="Proteomes" id="UP000605013">
    <property type="component" value="Unassembled WGS sequence"/>
</dbReference>
<comment type="caution">
    <text evidence="3">The sequence shown here is derived from an EMBL/GenBank/DDBJ whole genome shotgun (WGS) entry which is preliminary data.</text>
</comment>
<accession>A0ABS1WQ27</accession>
<keyword evidence="3" id="KW-0645">Protease</keyword>